<keyword evidence="1" id="KW-0812">Transmembrane</keyword>
<gene>
    <name evidence="2" type="ORF">SAMN05216278_1485</name>
</gene>
<reference evidence="3" key="1">
    <citation type="submission" date="2016-10" db="EMBL/GenBank/DDBJ databases">
        <authorList>
            <person name="Varghese N."/>
            <person name="Submissions S."/>
        </authorList>
    </citation>
    <scope>NUCLEOTIDE SEQUENCE [LARGE SCALE GENOMIC DNA]</scope>
    <source>
        <strain evidence="3">CGMCC 1.12397</strain>
    </source>
</reference>
<keyword evidence="1" id="KW-1133">Transmembrane helix</keyword>
<evidence type="ECO:0000256" key="1">
    <source>
        <dbReference type="SAM" id="Phobius"/>
    </source>
</evidence>
<dbReference type="EMBL" id="FNKQ01000002">
    <property type="protein sequence ID" value="SDQ42995.1"/>
    <property type="molecule type" value="Genomic_DNA"/>
</dbReference>
<dbReference type="Proteomes" id="UP000199289">
    <property type="component" value="Unassembled WGS sequence"/>
</dbReference>
<feature type="transmembrane region" description="Helical" evidence="1">
    <location>
        <begin position="12"/>
        <end position="36"/>
    </location>
</feature>
<proteinExistence type="predicted"/>
<protein>
    <submittedName>
        <fullName evidence="2">Uncharacterized protein</fullName>
    </submittedName>
</protein>
<accession>A0A1H1ATG8</accession>
<keyword evidence="1" id="KW-0472">Membrane</keyword>
<evidence type="ECO:0000313" key="3">
    <source>
        <dbReference type="Proteomes" id="UP000199289"/>
    </source>
</evidence>
<organism evidence="2 3">
    <name type="scientific">Halopelagius longus</name>
    <dbReference type="NCBI Taxonomy" id="1236180"/>
    <lineage>
        <taxon>Archaea</taxon>
        <taxon>Methanobacteriati</taxon>
        <taxon>Methanobacteriota</taxon>
        <taxon>Stenosarchaea group</taxon>
        <taxon>Halobacteria</taxon>
        <taxon>Halobacteriales</taxon>
        <taxon>Haloferacaceae</taxon>
    </lineage>
</organism>
<dbReference type="AlphaFoldDB" id="A0A1H1ATG8"/>
<sequence>MAEPTTGQRRLLYGLFVFAFVVFVLGVVAILFLSGYL</sequence>
<evidence type="ECO:0000313" key="2">
    <source>
        <dbReference type="EMBL" id="SDQ42995.1"/>
    </source>
</evidence>
<name>A0A1H1ATG8_9EURY</name>